<dbReference type="SMART" id="SM00066">
    <property type="entry name" value="GAL4"/>
    <property type="match status" value="1"/>
</dbReference>
<comment type="subcellular location">
    <subcellularLocation>
        <location evidence="1">Nucleus</location>
    </subcellularLocation>
</comment>
<dbReference type="InterPro" id="IPR050613">
    <property type="entry name" value="Sec_Metabolite_Reg"/>
</dbReference>
<feature type="compositionally biased region" description="Polar residues" evidence="3">
    <location>
        <begin position="147"/>
        <end position="161"/>
    </location>
</feature>
<dbReference type="Proteomes" id="UP000759537">
    <property type="component" value="Unassembled WGS sequence"/>
</dbReference>
<dbReference type="PROSITE" id="PS00463">
    <property type="entry name" value="ZN2_CY6_FUNGAL_1"/>
    <property type="match status" value="1"/>
</dbReference>
<dbReference type="PANTHER" id="PTHR31001">
    <property type="entry name" value="UNCHARACTERIZED TRANSCRIPTIONAL REGULATORY PROTEIN"/>
    <property type="match status" value="1"/>
</dbReference>
<evidence type="ECO:0000259" key="4">
    <source>
        <dbReference type="PROSITE" id="PS50048"/>
    </source>
</evidence>
<protein>
    <recommendedName>
        <fullName evidence="4">Zn(2)-C6 fungal-type domain-containing protein</fullName>
    </recommendedName>
</protein>
<dbReference type="Pfam" id="PF00172">
    <property type="entry name" value="Zn_clus"/>
    <property type="match status" value="1"/>
</dbReference>
<dbReference type="InterPro" id="IPR036864">
    <property type="entry name" value="Zn2-C6_fun-type_DNA-bd_sf"/>
</dbReference>
<dbReference type="AlphaFoldDB" id="A0A9P5TAR7"/>
<name>A0A9P5TAR7_9AGAM</name>
<evidence type="ECO:0000313" key="6">
    <source>
        <dbReference type="Proteomes" id="UP000759537"/>
    </source>
</evidence>
<evidence type="ECO:0000256" key="3">
    <source>
        <dbReference type="SAM" id="MobiDB-lite"/>
    </source>
</evidence>
<reference evidence="5" key="1">
    <citation type="submission" date="2019-10" db="EMBL/GenBank/DDBJ databases">
        <authorList>
            <consortium name="DOE Joint Genome Institute"/>
            <person name="Kuo A."/>
            <person name="Miyauchi S."/>
            <person name="Kiss E."/>
            <person name="Drula E."/>
            <person name="Kohler A."/>
            <person name="Sanchez-Garcia M."/>
            <person name="Andreopoulos B."/>
            <person name="Barry K.W."/>
            <person name="Bonito G."/>
            <person name="Buee M."/>
            <person name="Carver A."/>
            <person name="Chen C."/>
            <person name="Cichocki N."/>
            <person name="Clum A."/>
            <person name="Culley D."/>
            <person name="Crous P.W."/>
            <person name="Fauchery L."/>
            <person name="Girlanda M."/>
            <person name="Hayes R."/>
            <person name="Keri Z."/>
            <person name="LaButti K."/>
            <person name="Lipzen A."/>
            <person name="Lombard V."/>
            <person name="Magnuson J."/>
            <person name="Maillard F."/>
            <person name="Morin E."/>
            <person name="Murat C."/>
            <person name="Nolan M."/>
            <person name="Ohm R."/>
            <person name="Pangilinan J."/>
            <person name="Pereira M."/>
            <person name="Perotto S."/>
            <person name="Peter M."/>
            <person name="Riley R."/>
            <person name="Sitrit Y."/>
            <person name="Stielow B."/>
            <person name="Szollosi G."/>
            <person name="Zifcakova L."/>
            <person name="Stursova M."/>
            <person name="Spatafora J.W."/>
            <person name="Tedersoo L."/>
            <person name="Vaario L.-M."/>
            <person name="Yamada A."/>
            <person name="Yan M."/>
            <person name="Wang P."/>
            <person name="Xu J."/>
            <person name="Bruns T."/>
            <person name="Baldrian P."/>
            <person name="Vilgalys R."/>
            <person name="Henrissat B."/>
            <person name="Grigoriev I.V."/>
            <person name="Hibbett D."/>
            <person name="Nagy L.G."/>
            <person name="Martin F.M."/>
        </authorList>
    </citation>
    <scope>NUCLEOTIDE SEQUENCE</scope>
    <source>
        <strain evidence="5">Prilba</strain>
    </source>
</reference>
<evidence type="ECO:0000256" key="1">
    <source>
        <dbReference type="ARBA" id="ARBA00004123"/>
    </source>
</evidence>
<gene>
    <name evidence="5" type="ORF">DFH94DRAFT_362213</name>
</gene>
<comment type="caution">
    <text evidence="5">The sequence shown here is derived from an EMBL/GenBank/DDBJ whole genome shotgun (WGS) entry which is preliminary data.</text>
</comment>
<feature type="region of interest" description="Disordered" evidence="3">
    <location>
        <begin position="123"/>
        <end position="251"/>
    </location>
</feature>
<evidence type="ECO:0000313" key="5">
    <source>
        <dbReference type="EMBL" id="KAF8482378.1"/>
    </source>
</evidence>
<dbReference type="SUPFAM" id="SSF57701">
    <property type="entry name" value="Zn2/Cys6 DNA-binding domain"/>
    <property type="match status" value="1"/>
</dbReference>
<keyword evidence="6" id="KW-1185">Reference proteome</keyword>
<dbReference type="GO" id="GO:0005634">
    <property type="term" value="C:nucleus"/>
    <property type="evidence" value="ECO:0007669"/>
    <property type="project" value="UniProtKB-SubCell"/>
</dbReference>
<keyword evidence="2" id="KW-0539">Nucleus</keyword>
<dbReference type="Gene3D" id="4.10.240.10">
    <property type="entry name" value="Zn(2)-C6 fungal-type DNA-binding domain"/>
    <property type="match status" value="1"/>
</dbReference>
<feature type="compositionally biased region" description="Basic and acidic residues" evidence="3">
    <location>
        <begin position="242"/>
        <end position="251"/>
    </location>
</feature>
<reference evidence="5" key="2">
    <citation type="journal article" date="2020" name="Nat. Commun.">
        <title>Large-scale genome sequencing of mycorrhizal fungi provides insights into the early evolution of symbiotic traits.</title>
        <authorList>
            <person name="Miyauchi S."/>
            <person name="Kiss E."/>
            <person name="Kuo A."/>
            <person name="Drula E."/>
            <person name="Kohler A."/>
            <person name="Sanchez-Garcia M."/>
            <person name="Morin E."/>
            <person name="Andreopoulos B."/>
            <person name="Barry K.W."/>
            <person name="Bonito G."/>
            <person name="Buee M."/>
            <person name="Carver A."/>
            <person name="Chen C."/>
            <person name="Cichocki N."/>
            <person name="Clum A."/>
            <person name="Culley D."/>
            <person name="Crous P.W."/>
            <person name="Fauchery L."/>
            <person name="Girlanda M."/>
            <person name="Hayes R.D."/>
            <person name="Keri Z."/>
            <person name="LaButti K."/>
            <person name="Lipzen A."/>
            <person name="Lombard V."/>
            <person name="Magnuson J."/>
            <person name="Maillard F."/>
            <person name="Murat C."/>
            <person name="Nolan M."/>
            <person name="Ohm R.A."/>
            <person name="Pangilinan J."/>
            <person name="Pereira M.F."/>
            <person name="Perotto S."/>
            <person name="Peter M."/>
            <person name="Pfister S."/>
            <person name="Riley R."/>
            <person name="Sitrit Y."/>
            <person name="Stielow J.B."/>
            <person name="Szollosi G."/>
            <person name="Zifcakova L."/>
            <person name="Stursova M."/>
            <person name="Spatafora J.W."/>
            <person name="Tedersoo L."/>
            <person name="Vaario L.M."/>
            <person name="Yamada A."/>
            <person name="Yan M."/>
            <person name="Wang P."/>
            <person name="Xu J."/>
            <person name="Bruns T."/>
            <person name="Baldrian P."/>
            <person name="Vilgalys R."/>
            <person name="Dunand C."/>
            <person name="Henrissat B."/>
            <person name="Grigoriev I.V."/>
            <person name="Hibbett D."/>
            <person name="Nagy L.G."/>
            <person name="Martin F.M."/>
        </authorList>
    </citation>
    <scope>NUCLEOTIDE SEQUENCE</scope>
    <source>
        <strain evidence="5">Prilba</strain>
    </source>
</reference>
<feature type="compositionally biased region" description="Gly residues" evidence="3">
    <location>
        <begin position="212"/>
        <end position="222"/>
    </location>
</feature>
<feature type="domain" description="Zn(2)-C6 fungal-type" evidence="4">
    <location>
        <begin position="40"/>
        <end position="71"/>
    </location>
</feature>
<accession>A0A9P5TAR7</accession>
<proteinExistence type="predicted"/>
<dbReference type="CDD" id="cd00067">
    <property type="entry name" value="GAL4"/>
    <property type="match status" value="1"/>
</dbReference>
<dbReference type="OrthoDB" id="2269373at2759"/>
<sequence>MDTPSQFDPALHLKPESANTYELSFDMDHRRRRRNRTTQSCLNCHTSKRKCDRKRPCQRCIQLGLTGLCVYEIDDPSIRDDPNVDENTRFRNRIAELESLVRELRGKPHPRWADANFCDGDPNEKWHSRASKRPPGMRLDLRRQRNSFDVGQGSTSASHTPIKSEPGDLSQNFPYRFSPSPDSAQASPYLFPPQTPASATYHDHTMQYTANGNGGNSSGEGSVGSSSYSPYLQPPGTYHSDAGADPRYRSHASDSRADVYCPCHANPNASAVLIGLSQQLHGAVGIMRGLQEHSGHTSCALTRRMQELSDYLHQCCAEPYAAGNDTTSVTGYDSLSTPPDSDVITPLSSGEAAPIRTAQLQEWHALSQAQGSAYNPYFPPLPERPGVHGYPKDLDGHHPEFHSVI</sequence>
<organism evidence="5 6">
    <name type="scientific">Russula ochroleuca</name>
    <dbReference type="NCBI Taxonomy" id="152965"/>
    <lineage>
        <taxon>Eukaryota</taxon>
        <taxon>Fungi</taxon>
        <taxon>Dikarya</taxon>
        <taxon>Basidiomycota</taxon>
        <taxon>Agaricomycotina</taxon>
        <taxon>Agaricomycetes</taxon>
        <taxon>Russulales</taxon>
        <taxon>Russulaceae</taxon>
        <taxon>Russula</taxon>
    </lineage>
</organism>
<dbReference type="GO" id="GO:0008270">
    <property type="term" value="F:zinc ion binding"/>
    <property type="evidence" value="ECO:0007669"/>
    <property type="project" value="InterPro"/>
</dbReference>
<dbReference type="GO" id="GO:0000981">
    <property type="term" value="F:DNA-binding transcription factor activity, RNA polymerase II-specific"/>
    <property type="evidence" value="ECO:0007669"/>
    <property type="project" value="InterPro"/>
</dbReference>
<dbReference type="EMBL" id="WHVB01000005">
    <property type="protein sequence ID" value="KAF8482378.1"/>
    <property type="molecule type" value="Genomic_DNA"/>
</dbReference>
<dbReference type="PROSITE" id="PS50048">
    <property type="entry name" value="ZN2_CY6_FUNGAL_2"/>
    <property type="match status" value="1"/>
</dbReference>
<evidence type="ECO:0000256" key="2">
    <source>
        <dbReference type="ARBA" id="ARBA00023242"/>
    </source>
</evidence>
<dbReference type="PANTHER" id="PTHR31001:SF81">
    <property type="entry name" value="ZN(II)2CYS6 TRANSCRIPTION FACTOR"/>
    <property type="match status" value="1"/>
</dbReference>
<dbReference type="InterPro" id="IPR001138">
    <property type="entry name" value="Zn2Cys6_DnaBD"/>
</dbReference>